<sequence length="161" mass="17979">MARLFLLFALVALLPVELVNAGDPFHIRGRVYCDTCRCGFETSATTYIQGARVRIECKDRNSLNLKYSVDGETDSTGTYNIHVDGDHQDQICYVKLIGSPLPRCKTADPGRARSQVILTRSNGAVSNLHFANALGFLKNRPLAFCPELLKKYLPENEIKFI</sequence>
<evidence type="ECO:0000313" key="2">
    <source>
        <dbReference type="Proteomes" id="UP000829398"/>
    </source>
</evidence>
<name>A0ACB8JLB9_CITSI</name>
<gene>
    <name evidence="1" type="ORF">KPL71_022290</name>
</gene>
<proteinExistence type="predicted"/>
<dbReference type="Proteomes" id="UP000829398">
    <property type="component" value="Chromosome 7"/>
</dbReference>
<reference evidence="2" key="1">
    <citation type="journal article" date="2023" name="Hortic. Res.">
        <title>A chromosome-level phased genome enabling allele-level studies in sweet orange: a case study on citrus Huanglongbing tolerance.</title>
        <authorList>
            <person name="Wu B."/>
            <person name="Yu Q."/>
            <person name="Deng Z."/>
            <person name="Duan Y."/>
            <person name="Luo F."/>
            <person name="Gmitter F. Jr."/>
        </authorList>
    </citation>
    <scope>NUCLEOTIDE SEQUENCE [LARGE SCALE GENOMIC DNA]</scope>
    <source>
        <strain evidence="2">cv. Valencia</strain>
    </source>
</reference>
<dbReference type="EMBL" id="CM039176">
    <property type="protein sequence ID" value="KAH9718606.1"/>
    <property type="molecule type" value="Genomic_DNA"/>
</dbReference>
<evidence type="ECO:0000313" key="1">
    <source>
        <dbReference type="EMBL" id="KAH9718606.1"/>
    </source>
</evidence>
<comment type="caution">
    <text evidence="1">The sequence shown here is derived from an EMBL/GenBank/DDBJ whole genome shotgun (WGS) entry which is preliminary data.</text>
</comment>
<accession>A0ACB8JLB9</accession>
<keyword evidence="2" id="KW-1185">Reference proteome</keyword>
<organism evidence="1 2">
    <name type="scientific">Citrus sinensis</name>
    <name type="common">Sweet orange</name>
    <name type="synonym">Citrus aurantium var. sinensis</name>
    <dbReference type="NCBI Taxonomy" id="2711"/>
    <lineage>
        <taxon>Eukaryota</taxon>
        <taxon>Viridiplantae</taxon>
        <taxon>Streptophyta</taxon>
        <taxon>Embryophyta</taxon>
        <taxon>Tracheophyta</taxon>
        <taxon>Spermatophyta</taxon>
        <taxon>Magnoliopsida</taxon>
        <taxon>eudicotyledons</taxon>
        <taxon>Gunneridae</taxon>
        <taxon>Pentapetalae</taxon>
        <taxon>rosids</taxon>
        <taxon>malvids</taxon>
        <taxon>Sapindales</taxon>
        <taxon>Rutaceae</taxon>
        <taxon>Aurantioideae</taxon>
        <taxon>Citrus</taxon>
    </lineage>
</organism>
<protein>
    <submittedName>
        <fullName evidence="1">Protein DOWNSTREAM OF FLC</fullName>
    </submittedName>
</protein>